<dbReference type="GO" id="GO:0016020">
    <property type="term" value="C:membrane"/>
    <property type="evidence" value="ECO:0007669"/>
    <property type="project" value="UniProtKB-SubCell"/>
</dbReference>
<dbReference type="PANTHER" id="PTHR30429:SF1">
    <property type="entry name" value="D-METHIONINE-BINDING LIPOPROTEIN METQ-RELATED"/>
    <property type="match status" value="1"/>
</dbReference>
<keyword evidence="3 7" id="KW-0732">Signal</keyword>
<protein>
    <submittedName>
        <fullName evidence="8">Metal ABC transporter substrate-binding protein</fullName>
    </submittedName>
</protein>
<evidence type="ECO:0000256" key="2">
    <source>
        <dbReference type="ARBA" id="ARBA00008973"/>
    </source>
</evidence>
<comment type="subcellular location">
    <subcellularLocation>
        <location evidence="1">Membrane</location>
        <topology evidence="1">Lipid-anchor</topology>
    </subcellularLocation>
</comment>
<comment type="similarity">
    <text evidence="2">Belongs to the NlpA lipoprotein family.</text>
</comment>
<feature type="signal peptide" evidence="7">
    <location>
        <begin position="1"/>
        <end position="20"/>
    </location>
</feature>
<gene>
    <name evidence="8" type="ORF">F6I03_01745</name>
</gene>
<name>A0A5N1GLT8_9LACT</name>
<keyword evidence="5" id="KW-0564">Palmitate</keyword>
<dbReference type="SUPFAM" id="SSF53850">
    <property type="entry name" value="Periplasmic binding protein-like II"/>
    <property type="match status" value="1"/>
</dbReference>
<organism evidence="8 9">
    <name type="scientific">Aerococcus sanguinicola</name>
    <dbReference type="NCBI Taxonomy" id="119206"/>
    <lineage>
        <taxon>Bacteria</taxon>
        <taxon>Bacillati</taxon>
        <taxon>Bacillota</taxon>
        <taxon>Bacilli</taxon>
        <taxon>Lactobacillales</taxon>
        <taxon>Aerococcaceae</taxon>
        <taxon>Aerococcus</taxon>
    </lineage>
</organism>
<evidence type="ECO:0000256" key="3">
    <source>
        <dbReference type="ARBA" id="ARBA00022729"/>
    </source>
</evidence>
<dbReference type="RefSeq" id="WP_070430692.1">
    <property type="nucleotide sequence ID" value="NZ_VYWO01000001.1"/>
</dbReference>
<evidence type="ECO:0000256" key="7">
    <source>
        <dbReference type="SAM" id="SignalP"/>
    </source>
</evidence>
<dbReference type="EMBL" id="VYWO01000001">
    <property type="protein sequence ID" value="KAA9301955.1"/>
    <property type="molecule type" value="Genomic_DNA"/>
</dbReference>
<accession>A0A5N1GLT8</accession>
<evidence type="ECO:0000256" key="6">
    <source>
        <dbReference type="ARBA" id="ARBA00023288"/>
    </source>
</evidence>
<reference evidence="8 9" key="1">
    <citation type="submission" date="2019-09" db="EMBL/GenBank/DDBJ databases">
        <title>Draft genome sequence assemblies of isolates from the urinary tract.</title>
        <authorList>
            <person name="Mores C.R."/>
            <person name="Putonti C."/>
            <person name="Wolfe A.J."/>
        </authorList>
    </citation>
    <scope>NUCLEOTIDE SEQUENCE [LARGE SCALE GENOMIC DNA]</scope>
    <source>
        <strain evidence="8 9">UMB623</strain>
    </source>
</reference>
<dbReference type="Proteomes" id="UP000327148">
    <property type="component" value="Unassembled WGS sequence"/>
</dbReference>
<dbReference type="PANTHER" id="PTHR30429">
    <property type="entry name" value="D-METHIONINE-BINDING LIPOPROTEIN METQ"/>
    <property type="match status" value="1"/>
</dbReference>
<dbReference type="PROSITE" id="PS51257">
    <property type="entry name" value="PROKAR_LIPOPROTEIN"/>
    <property type="match status" value="1"/>
</dbReference>
<comment type="caution">
    <text evidence="8">The sequence shown here is derived from an EMBL/GenBank/DDBJ whole genome shotgun (WGS) entry which is preliminary data.</text>
</comment>
<keyword evidence="6" id="KW-0449">Lipoprotein</keyword>
<dbReference type="Pfam" id="PF03180">
    <property type="entry name" value="Lipoprotein_9"/>
    <property type="match status" value="1"/>
</dbReference>
<evidence type="ECO:0000313" key="9">
    <source>
        <dbReference type="Proteomes" id="UP000327148"/>
    </source>
</evidence>
<evidence type="ECO:0000256" key="1">
    <source>
        <dbReference type="ARBA" id="ARBA00004635"/>
    </source>
</evidence>
<dbReference type="AlphaFoldDB" id="A0A5N1GLT8"/>
<sequence>MKKTKIILLAVLTLFLTACSQGQTESASGEQDHYIIGSMSGDADVWDFIKDSQALKDAGLSIEVRRFDDGVSANTATIEGEVDANAFQMIAYLKQVNEETGDKLRAVGTTYLEPMGIYSDKYETLEEVPDGATVAISDQTAGLARGLELLQTAGLIELADDFDSFSTQADITSNPKNLQFVEVDDPTMPRVLGDVDIALMGNTNALEGGLNVFEDAIFYEEVNEDTVDKVNVFVTQKGREQDPGLQKLLEIYHSDDVKAFIDEEFGGTKQSVQLSGEELEEVLGL</sequence>
<dbReference type="Gene3D" id="3.40.190.10">
    <property type="entry name" value="Periplasmic binding protein-like II"/>
    <property type="match status" value="2"/>
</dbReference>
<proteinExistence type="inferred from homology"/>
<evidence type="ECO:0000313" key="8">
    <source>
        <dbReference type="EMBL" id="KAA9301955.1"/>
    </source>
</evidence>
<keyword evidence="4" id="KW-0472">Membrane</keyword>
<dbReference type="InterPro" id="IPR004872">
    <property type="entry name" value="Lipoprotein_NlpA"/>
</dbReference>
<evidence type="ECO:0000256" key="5">
    <source>
        <dbReference type="ARBA" id="ARBA00023139"/>
    </source>
</evidence>
<feature type="chain" id="PRO_5039391671" evidence="7">
    <location>
        <begin position="21"/>
        <end position="285"/>
    </location>
</feature>
<evidence type="ECO:0000256" key="4">
    <source>
        <dbReference type="ARBA" id="ARBA00023136"/>
    </source>
</evidence>
<dbReference type="OrthoDB" id="9812878at2"/>